<keyword evidence="1" id="KW-0812">Transmembrane</keyword>
<feature type="transmembrane region" description="Helical" evidence="1">
    <location>
        <begin position="65"/>
        <end position="85"/>
    </location>
</feature>
<sequence>PLKQVEQNNIWTPDIPDNEKRDFNLKEIPKISEIDGPSIKEGRPTSIGIILVLLFYIFVMAITNWIVILISMIYLISISLIIMLYGTIMTKKIKDDFWIFIAFRILCFLLIFVVIILIVVLIIAAAIAGADAIGGSGGWSSSGKKKKKKEYHT</sequence>
<feature type="transmembrane region" description="Helical" evidence="1">
    <location>
        <begin position="97"/>
        <end position="130"/>
    </location>
</feature>
<feature type="transmembrane region" description="Helical" evidence="1">
    <location>
        <begin position="42"/>
        <end position="59"/>
    </location>
</feature>
<accession>X1EAK6</accession>
<name>X1EAK6_9ZZZZ</name>
<dbReference type="AlphaFoldDB" id="X1EAK6"/>
<evidence type="ECO:0000313" key="2">
    <source>
        <dbReference type="EMBL" id="GAH05703.1"/>
    </source>
</evidence>
<evidence type="ECO:0000256" key="1">
    <source>
        <dbReference type="SAM" id="Phobius"/>
    </source>
</evidence>
<gene>
    <name evidence="2" type="ORF">S01H4_62278</name>
</gene>
<keyword evidence="1" id="KW-1133">Transmembrane helix</keyword>
<protein>
    <submittedName>
        <fullName evidence="2">Uncharacterized protein</fullName>
    </submittedName>
</protein>
<proteinExistence type="predicted"/>
<dbReference type="EMBL" id="BART01037127">
    <property type="protein sequence ID" value="GAH05703.1"/>
    <property type="molecule type" value="Genomic_DNA"/>
</dbReference>
<reference evidence="2" key="1">
    <citation type="journal article" date="2014" name="Front. Microbiol.">
        <title>High frequency of phylogenetically diverse reductive dehalogenase-homologous genes in deep subseafloor sedimentary metagenomes.</title>
        <authorList>
            <person name="Kawai M."/>
            <person name="Futagami T."/>
            <person name="Toyoda A."/>
            <person name="Takaki Y."/>
            <person name="Nishi S."/>
            <person name="Hori S."/>
            <person name="Arai W."/>
            <person name="Tsubouchi T."/>
            <person name="Morono Y."/>
            <person name="Uchiyama I."/>
            <person name="Ito T."/>
            <person name="Fujiyama A."/>
            <person name="Inagaki F."/>
            <person name="Takami H."/>
        </authorList>
    </citation>
    <scope>NUCLEOTIDE SEQUENCE</scope>
    <source>
        <strain evidence="2">Expedition CK06-06</strain>
    </source>
</reference>
<organism evidence="2">
    <name type="scientific">marine sediment metagenome</name>
    <dbReference type="NCBI Taxonomy" id="412755"/>
    <lineage>
        <taxon>unclassified sequences</taxon>
        <taxon>metagenomes</taxon>
        <taxon>ecological metagenomes</taxon>
    </lineage>
</organism>
<comment type="caution">
    <text evidence="2">The sequence shown here is derived from an EMBL/GenBank/DDBJ whole genome shotgun (WGS) entry which is preliminary data.</text>
</comment>
<keyword evidence="1" id="KW-0472">Membrane</keyword>
<feature type="non-terminal residue" evidence="2">
    <location>
        <position position="1"/>
    </location>
</feature>